<evidence type="ECO:0000256" key="2">
    <source>
        <dbReference type="ARBA" id="ARBA00022448"/>
    </source>
</evidence>
<evidence type="ECO:0000256" key="5">
    <source>
        <dbReference type="ARBA" id="ARBA00022989"/>
    </source>
</evidence>
<keyword evidence="6 7" id="KW-0472">Membrane</keyword>
<keyword evidence="5 7" id="KW-1133">Transmembrane helix</keyword>
<evidence type="ECO:0000256" key="6">
    <source>
        <dbReference type="ARBA" id="ARBA00023136"/>
    </source>
</evidence>
<evidence type="ECO:0000256" key="1">
    <source>
        <dbReference type="ARBA" id="ARBA00004651"/>
    </source>
</evidence>
<evidence type="ECO:0000256" key="3">
    <source>
        <dbReference type="ARBA" id="ARBA00022475"/>
    </source>
</evidence>
<proteinExistence type="inferred from homology"/>
<dbReference type="Pfam" id="PF00528">
    <property type="entry name" value="BPD_transp_1"/>
    <property type="match status" value="1"/>
</dbReference>
<feature type="transmembrane region" description="Helical" evidence="7">
    <location>
        <begin position="222"/>
        <end position="250"/>
    </location>
</feature>
<keyword evidence="2 7" id="KW-0813">Transport</keyword>
<evidence type="ECO:0000313" key="9">
    <source>
        <dbReference type="EMBL" id="OAN51174.1"/>
    </source>
</evidence>
<dbReference type="PANTHER" id="PTHR43163">
    <property type="entry name" value="DIPEPTIDE TRANSPORT SYSTEM PERMEASE PROTEIN DPPB-RELATED"/>
    <property type="match status" value="1"/>
</dbReference>
<protein>
    <submittedName>
        <fullName evidence="9">Diguanylate cyclase</fullName>
    </submittedName>
</protein>
<dbReference type="STRING" id="1437059.A6A05_11310"/>
<dbReference type="OrthoDB" id="7834831at2"/>
<accession>A0A178MQI5</accession>
<sequence length="301" mass="32330">MSFVIYGLMGLMPGDPIDLMIAADPHLTAADAVRLKALYGLDRPWTERYLRWLAQIGRGELGYSRLFARPVLDILAPAVANTALLMVASLALALMVALPLGIWAASRPGGWIDRAANLLAFVSVSVPTFWLGLMLMVLFAVQLGWLPAGGMHSLDDGGGGLVDRLRHLVLPTLTLAIAGTGQYIRHMRAAMLEQAGLDYIRTAIAKGCGPTRVLLHHQLRNAAIPVTTIVALEVGGLFSGALITETVFAWPGMGRLIFEAVMGNDFNLALSGLLLATAMTLAGSILADLAYAWLDPRVRRR</sequence>
<keyword evidence="10" id="KW-1185">Reference proteome</keyword>
<dbReference type="AlphaFoldDB" id="A0A178MQI5"/>
<evidence type="ECO:0000256" key="4">
    <source>
        <dbReference type="ARBA" id="ARBA00022692"/>
    </source>
</evidence>
<dbReference type="Proteomes" id="UP000078543">
    <property type="component" value="Unassembled WGS sequence"/>
</dbReference>
<name>A0A178MQI5_9PROT</name>
<dbReference type="GO" id="GO:0005886">
    <property type="term" value="C:plasma membrane"/>
    <property type="evidence" value="ECO:0007669"/>
    <property type="project" value="UniProtKB-SubCell"/>
</dbReference>
<keyword evidence="4 7" id="KW-0812">Transmembrane</keyword>
<dbReference type="GO" id="GO:0055085">
    <property type="term" value="P:transmembrane transport"/>
    <property type="evidence" value="ECO:0007669"/>
    <property type="project" value="InterPro"/>
</dbReference>
<dbReference type="PROSITE" id="PS50928">
    <property type="entry name" value="ABC_TM1"/>
    <property type="match status" value="1"/>
</dbReference>
<evidence type="ECO:0000256" key="7">
    <source>
        <dbReference type="RuleBase" id="RU363032"/>
    </source>
</evidence>
<comment type="subcellular location">
    <subcellularLocation>
        <location evidence="1 7">Cell membrane</location>
        <topology evidence="1 7">Multi-pass membrane protein</topology>
    </subcellularLocation>
</comment>
<dbReference type="InterPro" id="IPR000515">
    <property type="entry name" value="MetI-like"/>
</dbReference>
<dbReference type="CDD" id="cd06261">
    <property type="entry name" value="TM_PBP2"/>
    <property type="match status" value="1"/>
</dbReference>
<dbReference type="SUPFAM" id="SSF161098">
    <property type="entry name" value="MetI-like"/>
    <property type="match status" value="1"/>
</dbReference>
<keyword evidence="3" id="KW-1003">Cell membrane</keyword>
<organism evidence="9 10">
    <name type="scientific">Magnetospirillum moscoviense</name>
    <dbReference type="NCBI Taxonomy" id="1437059"/>
    <lineage>
        <taxon>Bacteria</taxon>
        <taxon>Pseudomonadati</taxon>
        <taxon>Pseudomonadota</taxon>
        <taxon>Alphaproteobacteria</taxon>
        <taxon>Rhodospirillales</taxon>
        <taxon>Rhodospirillaceae</taxon>
        <taxon>Magnetospirillum</taxon>
    </lineage>
</organism>
<reference evidence="9 10" key="1">
    <citation type="submission" date="2016-04" db="EMBL/GenBank/DDBJ databases">
        <title>Draft genome sequence of freshwater magnetotactic bacteria Magnetospirillum marisnigri SP-1 and Magnetospirillum moscoviense BB-1.</title>
        <authorList>
            <person name="Koziaeva V."/>
            <person name="Dziuba M.V."/>
            <person name="Ivanov T.M."/>
            <person name="Kuznetsov B."/>
            <person name="Grouzdev D.S."/>
        </authorList>
    </citation>
    <scope>NUCLEOTIDE SEQUENCE [LARGE SCALE GENOMIC DNA]</scope>
    <source>
        <strain evidence="9 10">BB-1</strain>
    </source>
</reference>
<comment type="caution">
    <text evidence="9">The sequence shown here is derived from an EMBL/GenBank/DDBJ whole genome shotgun (WGS) entry which is preliminary data.</text>
</comment>
<feature type="domain" description="ABC transmembrane type-1" evidence="8">
    <location>
        <begin position="79"/>
        <end position="287"/>
    </location>
</feature>
<dbReference type="PANTHER" id="PTHR43163:SF6">
    <property type="entry name" value="DIPEPTIDE TRANSPORT SYSTEM PERMEASE PROTEIN DPPB-RELATED"/>
    <property type="match status" value="1"/>
</dbReference>
<comment type="similarity">
    <text evidence="7">Belongs to the binding-protein-dependent transport system permease family.</text>
</comment>
<feature type="transmembrane region" description="Helical" evidence="7">
    <location>
        <begin position="118"/>
        <end position="145"/>
    </location>
</feature>
<dbReference type="InterPro" id="IPR035906">
    <property type="entry name" value="MetI-like_sf"/>
</dbReference>
<evidence type="ECO:0000259" key="8">
    <source>
        <dbReference type="PROSITE" id="PS50928"/>
    </source>
</evidence>
<gene>
    <name evidence="9" type="ORF">A6A05_11310</name>
</gene>
<feature type="transmembrane region" description="Helical" evidence="7">
    <location>
        <begin position="83"/>
        <end position="106"/>
    </location>
</feature>
<feature type="transmembrane region" description="Helical" evidence="7">
    <location>
        <begin position="270"/>
        <end position="294"/>
    </location>
</feature>
<evidence type="ECO:0000313" key="10">
    <source>
        <dbReference type="Proteomes" id="UP000078543"/>
    </source>
</evidence>
<feature type="transmembrane region" description="Helical" evidence="7">
    <location>
        <begin position="165"/>
        <end position="184"/>
    </location>
</feature>
<dbReference type="EMBL" id="LWQU01000133">
    <property type="protein sequence ID" value="OAN51174.1"/>
    <property type="molecule type" value="Genomic_DNA"/>
</dbReference>
<dbReference type="Gene3D" id="1.10.3720.10">
    <property type="entry name" value="MetI-like"/>
    <property type="match status" value="1"/>
</dbReference>